<proteinExistence type="predicted"/>
<feature type="signal peptide" evidence="1">
    <location>
        <begin position="1"/>
        <end position="27"/>
    </location>
</feature>
<evidence type="ECO:0000313" key="3">
    <source>
        <dbReference type="WBParaSite" id="GPLIN_001073900"/>
    </source>
</evidence>
<keyword evidence="2" id="KW-1185">Reference proteome</keyword>
<reference evidence="3" key="2">
    <citation type="submission" date="2016-06" db="UniProtKB">
        <authorList>
            <consortium name="WormBaseParasite"/>
        </authorList>
    </citation>
    <scope>IDENTIFICATION</scope>
</reference>
<organism evidence="2 3">
    <name type="scientific">Globodera pallida</name>
    <name type="common">Potato cyst nematode worm</name>
    <name type="synonym">Heterodera pallida</name>
    <dbReference type="NCBI Taxonomy" id="36090"/>
    <lineage>
        <taxon>Eukaryota</taxon>
        <taxon>Metazoa</taxon>
        <taxon>Ecdysozoa</taxon>
        <taxon>Nematoda</taxon>
        <taxon>Chromadorea</taxon>
        <taxon>Rhabditida</taxon>
        <taxon>Tylenchina</taxon>
        <taxon>Tylenchomorpha</taxon>
        <taxon>Tylenchoidea</taxon>
        <taxon>Heteroderidae</taxon>
        <taxon>Heteroderinae</taxon>
        <taxon>Globodera</taxon>
    </lineage>
</organism>
<accession>A0A183CCY7</accession>
<protein>
    <submittedName>
        <fullName evidence="3">IGFBP N-terminal domain-containing protein</fullName>
    </submittedName>
</protein>
<dbReference type="WBParaSite" id="GPLIN_001073900">
    <property type="protein sequence ID" value="GPLIN_001073900"/>
    <property type="gene ID" value="GPLIN_001073900"/>
</dbReference>
<reference evidence="2" key="1">
    <citation type="submission" date="2014-05" db="EMBL/GenBank/DDBJ databases">
        <title>The genome and life-stage specific transcriptomes of Globodera pallida elucidate key aspects of plant parasitism by a cyst nematode.</title>
        <authorList>
            <person name="Cotton J.A."/>
            <person name="Lilley C.J."/>
            <person name="Jones L.M."/>
            <person name="Kikuchi T."/>
            <person name="Reid A.J."/>
            <person name="Thorpe P."/>
            <person name="Tsai I.J."/>
            <person name="Beasley H."/>
            <person name="Blok V."/>
            <person name="Cock P.J.A."/>
            <person name="Van den Akker S.E."/>
            <person name="Holroyd N."/>
            <person name="Hunt M."/>
            <person name="Mantelin S."/>
            <person name="Naghra H."/>
            <person name="Pain A."/>
            <person name="Palomares-Rius J.E."/>
            <person name="Zarowiecki M."/>
            <person name="Berriman M."/>
            <person name="Jones J.T."/>
            <person name="Urwin P.E."/>
        </authorList>
    </citation>
    <scope>NUCLEOTIDE SEQUENCE [LARGE SCALE GENOMIC DNA]</scope>
    <source>
        <strain evidence="2">Lindley</strain>
    </source>
</reference>
<keyword evidence="1" id="KW-0732">Signal</keyword>
<sequence length="160" mass="16591">MSFLNALPILLTILFGIILQNGHFADASCCCCCKPCCCGCTCVGPCQCCNPPLLIKLPRTCPCCCKCCCCKPCCCGGCCCGCCGGGGGRKKRSIVLRSAIEVAKTGKPASPAVKMVASSCRPVTKCNCNSATVNTDCPNSASVVKNRARRMAFGATFLFA</sequence>
<evidence type="ECO:0000256" key="1">
    <source>
        <dbReference type="SAM" id="SignalP"/>
    </source>
</evidence>
<dbReference type="Proteomes" id="UP000050741">
    <property type="component" value="Unassembled WGS sequence"/>
</dbReference>
<dbReference type="AlphaFoldDB" id="A0A183CCY7"/>
<feature type="chain" id="PRO_5008147448" evidence="1">
    <location>
        <begin position="28"/>
        <end position="160"/>
    </location>
</feature>
<name>A0A183CCY7_GLOPA</name>
<evidence type="ECO:0000313" key="2">
    <source>
        <dbReference type="Proteomes" id="UP000050741"/>
    </source>
</evidence>